<proteinExistence type="predicted"/>
<feature type="non-terminal residue" evidence="1">
    <location>
        <position position="1"/>
    </location>
</feature>
<organism evidence="1">
    <name type="scientific">Spongospora subterranea</name>
    <dbReference type="NCBI Taxonomy" id="70186"/>
    <lineage>
        <taxon>Eukaryota</taxon>
        <taxon>Sar</taxon>
        <taxon>Rhizaria</taxon>
        <taxon>Endomyxa</taxon>
        <taxon>Phytomyxea</taxon>
        <taxon>Plasmodiophorida</taxon>
        <taxon>Plasmodiophoridae</taxon>
        <taxon>Spongospora</taxon>
    </lineage>
</organism>
<name>A0A0H5RJI1_9EUKA</name>
<sequence>EKITKLRGRYCSVETHEGFKKRTKTLSQCTFMYLQQNGMKSVLGMTKPLLGRERNHFLRLLLFNLVDLGGGLNSQLVLSPLADRVTVVVELLLERAREVVERSLVFLANVSDDQGGGSLLVDEHAEASHALDDAVGDVLSAAKGGQPENELNWGNIVSDDDHLGFALLDQRSDVVQAELDEFGGFGLSGFTSGDLLGDGLDALALLNTGLRAILAQQFEQSRGRRLVQGVGEVVDGGRGFQTLLQDGSLALNADVAGPFHVPAQVALRDDVAADLEVAGAGDEQVGVRLLERLLGISGRS</sequence>
<dbReference type="AlphaFoldDB" id="A0A0H5RJI1"/>
<reference evidence="1" key="1">
    <citation type="submission" date="2015-04" db="EMBL/GenBank/DDBJ databases">
        <title>The genome sequence of the plant pathogenic Rhizarian Plasmodiophora brassicae reveals insights in its biotrophic life cycle and the origin of chitin synthesis.</title>
        <authorList>
            <person name="Schwelm A."/>
            <person name="Fogelqvist J."/>
            <person name="Knaust A."/>
            <person name="Julke S."/>
            <person name="Lilja T."/>
            <person name="Dhandapani V."/>
            <person name="Bonilla-Rosso G."/>
            <person name="Karlsson M."/>
            <person name="Shevchenko A."/>
            <person name="Choi S.R."/>
            <person name="Kim H.G."/>
            <person name="Park J.Y."/>
            <person name="Lim Y.P."/>
            <person name="Ludwig-Muller J."/>
            <person name="Dixelius C."/>
        </authorList>
    </citation>
    <scope>NUCLEOTIDE SEQUENCE</scope>
    <source>
        <tissue evidence="1">Potato root galls</tissue>
    </source>
</reference>
<accession>A0A0H5RJI1</accession>
<dbReference type="EMBL" id="HACM01008412">
    <property type="protein sequence ID" value="CRZ08854.1"/>
    <property type="molecule type" value="Transcribed_RNA"/>
</dbReference>
<protein>
    <submittedName>
        <fullName evidence="1">Uncharacterized protein</fullName>
    </submittedName>
</protein>
<evidence type="ECO:0000313" key="1">
    <source>
        <dbReference type="EMBL" id="CRZ08854.1"/>
    </source>
</evidence>